<protein>
    <submittedName>
        <fullName evidence="1">Uncharacterized protein</fullName>
    </submittedName>
</protein>
<dbReference type="STRING" id="1481914.JCM19241_3091"/>
<comment type="caution">
    <text evidence="1">The sequence shown here is derived from an EMBL/GenBank/DDBJ whole genome shotgun (WGS) entry which is preliminary data.</text>
</comment>
<evidence type="ECO:0000313" key="2">
    <source>
        <dbReference type="Proteomes" id="UP000031666"/>
    </source>
</evidence>
<sequence>MALSMRANTASILSLIKQSSFKNRKLNKTMNNQETAELAFNEFQRALNHNLISLDKCEVHKDLFMHFDQPQGQTRYTYALMATGTRIKASCVVMPGDEYKGKICFDVGVATFKKFRKQGHATAVLTKAIDELKNGLKPQRNQRVLHRA</sequence>
<dbReference type="AlphaFoldDB" id="A0A0B8Q528"/>
<evidence type="ECO:0000313" key="1">
    <source>
        <dbReference type="EMBL" id="GAM73636.1"/>
    </source>
</evidence>
<reference evidence="1 2" key="1">
    <citation type="submission" date="2015-01" db="EMBL/GenBank/DDBJ databases">
        <title>Vibrio sp. C94 JCM 19241 whole genome shotgun sequence.</title>
        <authorList>
            <person name="Sawabe T."/>
            <person name="Meirelles P."/>
            <person name="Feng G."/>
            <person name="Sayaka M."/>
            <person name="Hattori M."/>
            <person name="Ohkuma M."/>
        </authorList>
    </citation>
    <scope>NUCLEOTIDE SEQUENCE [LARGE SCALE GENOMIC DNA]</scope>
    <source>
        <strain evidence="2">JCM 19241</strain>
    </source>
</reference>
<dbReference type="EMBL" id="BBSC01000001">
    <property type="protein sequence ID" value="GAM73636.1"/>
    <property type="molecule type" value="Genomic_DNA"/>
</dbReference>
<gene>
    <name evidence="1" type="ORF">JCM19241_3091</name>
</gene>
<accession>A0A0B8Q528</accession>
<name>A0A0B8Q528_9VIBR</name>
<reference evidence="1 2" key="2">
    <citation type="submission" date="2015-01" db="EMBL/GenBank/DDBJ databases">
        <authorList>
            <consortium name="NBRP consortium"/>
            <person name="Sawabe T."/>
            <person name="Meirelles P."/>
            <person name="Feng G."/>
            <person name="Sayaka M."/>
            <person name="Hattori M."/>
            <person name="Ohkuma M."/>
        </authorList>
    </citation>
    <scope>NUCLEOTIDE SEQUENCE [LARGE SCALE GENOMIC DNA]</scope>
    <source>
        <strain evidence="2">JCM 19241</strain>
    </source>
</reference>
<organism evidence="1 2">
    <name type="scientific">Vibrio ishigakensis</name>
    <dbReference type="NCBI Taxonomy" id="1481914"/>
    <lineage>
        <taxon>Bacteria</taxon>
        <taxon>Pseudomonadati</taxon>
        <taxon>Pseudomonadota</taxon>
        <taxon>Gammaproteobacteria</taxon>
        <taxon>Vibrionales</taxon>
        <taxon>Vibrionaceae</taxon>
        <taxon>Vibrio</taxon>
    </lineage>
</organism>
<dbReference type="Gene3D" id="3.40.630.30">
    <property type="match status" value="1"/>
</dbReference>
<dbReference type="Proteomes" id="UP000031666">
    <property type="component" value="Unassembled WGS sequence"/>
</dbReference>
<proteinExistence type="predicted"/>